<gene>
    <name evidence="1" type="ORF">K9W45_08860</name>
</gene>
<dbReference type="InterPro" id="IPR036390">
    <property type="entry name" value="WH_DNA-bd_sf"/>
</dbReference>
<proteinExistence type="predicted"/>
<dbReference type="SUPFAM" id="SSF46785">
    <property type="entry name" value="Winged helix' DNA-binding domain"/>
    <property type="match status" value="1"/>
</dbReference>
<evidence type="ECO:0000313" key="1">
    <source>
        <dbReference type="EMBL" id="UJG39953.1"/>
    </source>
</evidence>
<organism evidence="1">
    <name type="scientific">Candidatus Heimdallarchaeum aukensis</name>
    <dbReference type="NCBI Taxonomy" id="2876573"/>
    <lineage>
        <taxon>Archaea</taxon>
        <taxon>Promethearchaeati</taxon>
        <taxon>Candidatus Heimdallarchaeota</taxon>
        <taxon>Candidatus Heimdallarchaeia (ex Rinke et al. 2021) (nom. nud.)</taxon>
        <taxon>Candidatus Heimdallarchaeales</taxon>
        <taxon>Candidatus Heimdallarchaeaceae</taxon>
        <taxon>Candidatus Heimdallarchaeum</taxon>
    </lineage>
</organism>
<dbReference type="AlphaFoldDB" id="A0A9Y1BIZ7"/>
<dbReference type="Proteomes" id="UP001201020">
    <property type="component" value="Chromosome"/>
</dbReference>
<accession>A0A9Y1BIZ7</accession>
<reference evidence="1" key="1">
    <citation type="journal article" date="2022" name="Nat. Microbiol.">
        <title>Unique mobile elements and scalable gene flow at the prokaryote-eukaryote boundary revealed by circularized Asgard archaea genomes.</title>
        <authorList>
            <person name="Wu F."/>
            <person name="Speth D.R."/>
            <person name="Philosof A."/>
            <person name="Cremiere A."/>
            <person name="Narayanan A."/>
            <person name="Barco R.A."/>
            <person name="Connon S.A."/>
            <person name="Amend J.P."/>
            <person name="Antoshechkin I.A."/>
            <person name="Orphan V.J."/>
        </authorList>
    </citation>
    <scope>NUCLEOTIDE SEQUENCE</scope>
    <source>
        <strain evidence="1">PM71</strain>
    </source>
</reference>
<name>A0A9Y1BIZ7_9ARCH</name>
<dbReference type="EMBL" id="CP084166">
    <property type="protein sequence ID" value="UJG39953.1"/>
    <property type="molecule type" value="Genomic_DNA"/>
</dbReference>
<sequence>MGKEITIKLPDGTIISVPEGSSTETIRTIISLVTGKGEITEDEEEVTKINTQNELLSASKKERIASIVRNHYPENDWFTSNDIEILYSKIFNEGIRLSTVSTTLSRMADEGLLTRRGNVSQRYYSVTKKLLNAYGELDIHSIPDLISK</sequence>
<protein>
    <submittedName>
        <fullName evidence="1">Uncharacterized protein</fullName>
    </submittedName>
</protein>